<dbReference type="RefSeq" id="WP_006845738.1">
    <property type="nucleotide sequence ID" value="NZ_CP026847.1"/>
</dbReference>
<feature type="domain" description="DUF4097" evidence="1">
    <location>
        <begin position="60"/>
        <end position="247"/>
    </location>
</feature>
<evidence type="ECO:0000259" key="1">
    <source>
        <dbReference type="Pfam" id="PF13349"/>
    </source>
</evidence>
<gene>
    <name evidence="2" type="ORF">FY536_01445</name>
</gene>
<dbReference type="Proteomes" id="UP000516446">
    <property type="component" value="Chromosome"/>
</dbReference>
<dbReference type="Pfam" id="PF13349">
    <property type="entry name" value="DUF4097"/>
    <property type="match status" value="1"/>
</dbReference>
<sequence length="296" mass="33632">MHKKLRTVLIVGLIATVIGVIIGFIGWYGNHQKLDNVNYNHGFKIVKYQKRSDYQINDFKKLNLQVQGADVEIKRGNKFKLETKLPDQQKLTVDQNNDKMSIISSRFEFAGIGFNHENSYITLTVPKDYPLSELKVMMSDGALTINHLKVDEKVQIQNENAGIILNNVNFNQSTVTNSDGGIRLIDGEFNNIDLRNDEGALRTVNTKFTGENKIWVRDSSIVLSKLNDNLQTQLEVENGDLTIDYDNAITQKEHHGDDVLEKSTIGNDENNKLTVHNVYGSIRVAKDEVREYSDNY</sequence>
<keyword evidence="3" id="KW-1185">Reference proteome</keyword>
<name>A0A7H1MKN2_9LACO</name>
<evidence type="ECO:0000313" key="2">
    <source>
        <dbReference type="EMBL" id="QNT64018.1"/>
    </source>
</evidence>
<dbReference type="AlphaFoldDB" id="A0A7H1MKN2"/>
<organism evidence="2 3">
    <name type="scientific">Weissella koreensis</name>
    <dbReference type="NCBI Taxonomy" id="165096"/>
    <lineage>
        <taxon>Bacteria</taxon>
        <taxon>Bacillati</taxon>
        <taxon>Bacillota</taxon>
        <taxon>Bacilli</taxon>
        <taxon>Lactobacillales</taxon>
        <taxon>Lactobacillaceae</taxon>
        <taxon>Weissella</taxon>
    </lineage>
</organism>
<reference evidence="2 3" key="1">
    <citation type="submission" date="2019-08" db="EMBL/GenBank/DDBJ databases">
        <authorList>
            <person name="Chang H.C."/>
            <person name="Mun S.Y."/>
        </authorList>
    </citation>
    <scope>NUCLEOTIDE SEQUENCE [LARGE SCALE GENOMIC DNA]</scope>
    <source>
        <strain evidence="2 3">SK</strain>
    </source>
</reference>
<protein>
    <submittedName>
        <fullName evidence="2">DUF4097 domain-containing protein</fullName>
    </submittedName>
</protein>
<dbReference type="EMBL" id="CP043431">
    <property type="protein sequence ID" value="QNT64018.1"/>
    <property type="molecule type" value="Genomic_DNA"/>
</dbReference>
<proteinExistence type="predicted"/>
<accession>A0A7H1MKN2</accession>
<evidence type="ECO:0000313" key="3">
    <source>
        <dbReference type="Proteomes" id="UP000516446"/>
    </source>
</evidence>
<dbReference type="InterPro" id="IPR025164">
    <property type="entry name" value="Toastrack_DUF4097"/>
</dbReference>